<organism evidence="1 2">
    <name type="scientific">Ceutorhynchus assimilis</name>
    <name type="common">cabbage seed weevil</name>
    <dbReference type="NCBI Taxonomy" id="467358"/>
    <lineage>
        <taxon>Eukaryota</taxon>
        <taxon>Metazoa</taxon>
        <taxon>Ecdysozoa</taxon>
        <taxon>Arthropoda</taxon>
        <taxon>Hexapoda</taxon>
        <taxon>Insecta</taxon>
        <taxon>Pterygota</taxon>
        <taxon>Neoptera</taxon>
        <taxon>Endopterygota</taxon>
        <taxon>Coleoptera</taxon>
        <taxon>Polyphaga</taxon>
        <taxon>Cucujiformia</taxon>
        <taxon>Curculionidae</taxon>
        <taxon>Ceutorhynchinae</taxon>
        <taxon>Ceutorhynchus</taxon>
    </lineage>
</organism>
<gene>
    <name evidence="1" type="ORF">CEUTPL_LOCUS11927</name>
</gene>
<keyword evidence="2" id="KW-1185">Reference proteome</keyword>
<dbReference type="OrthoDB" id="6732782at2759"/>
<sequence>MAATPITLVLFSKDTTLLPIKSLYAVAEYLFQYGVKDISQKVDKVIVNLTYSPWPL</sequence>
<evidence type="ECO:0000313" key="1">
    <source>
        <dbReference type="EMBL" id="CAG9771495.1"/>
    </source>
</evidence>
<accession>A0A9N9MU15</accession>
<dbReference type="AlphaFoldDB" id="A0A9N9MU15"/>
<protein>
    <submittedName>
        <fullName evidence="1">Uncharacterized protein</fullName>
    </submittedName>
</protein>
<dbReference type="Proteomes" id="UP001152799">
    <property type="component" value="Chromosome 7"/>
</dbReference>
<reference evidence="1" key="1">
    <citation type="submission" date="2022-01" db="EMBL/GenBank/DDBJ databases">
        <authorList>
            <person name="King R."/>
        </authorList>
    </citation>
    <scope>NUCLEOTIDE SEQUENCE</scope>
</reference>
<name>A0A9N9MU15_9CUCU</name>
<evidence type="ECO:0000313" key="2">
    <source>
        <dbReference type="Proteomes" id="UP001152799"/>
    </source>
</evidence>
<proteinExistence type="predicted"/>
<dbReference type="EMBL" id="OU892283">
    <property type="protein sequence ID" value="CAG9771495.1"/>
    <property type="molecule type" value="Genomic_DNA"/>
</dbReference>